<sequence length="69" mass="7865">MKDHNLSWRDMSVLQVLDNSLEVGADSSAEKIKGMTKSELEAKFPHFKNANKNIFTEVDAWVVLEKVDE</sequence>
<dbReference type="EMBL" id="ONZP01000288">
    <property type="protein sequence ID" value="SPJ79901.1"/>
    <property type="molecule type" value="Genomic_DNA"/>
</dbReference>
<protein>
    <submittedName>
        <fullName evidence="1">Uncharacterized protein</fullName>
    </submittedName>
</protein>
<reference evidence="1" key="1">
    <citation type="submission" date="2018-03" db="EMBL/GenBank/DDBJ databases">
        <authorList>
            <person name="Guldener U."/>
        </authorList>
    </citation>
    <scope>NUCLEOTIDE SEQUENCE</scope>
</reference>
<gene>
    <name evidence="1" type="ORF">FTOL_08292</name>
</gene>
<proteinExistence type="predicted"/>
<accession>A0AAE8MCB3</accession>
<dbReference type="Proteomes" id="UP001187734">
    <property type="component" value="Unassembled WGS sequence"/>
</dbReference>
<evidence type="ECO:0000313" key="2">
    <source>
        <dbReference type="Proteomes" id="UP001187734"/>
    </source>
</evidence>
<name>A0AAE8MCB3_9HYPO</name>
<organism evidence="1 2">
    <name type="scientific">Fusarium torulosum</name>
    <dbReference type="NCBI Taxonomy" id="33205"/>
    <lineage>
        <taxon>Eukaryota</taxon>
        <taxon>Fungi</taxon>
        <taxon>Dikarya</taxon>
        <taxon>Ascomycota</taxon>
        <taxon>Pezizomycotina</taxon>
        <taxon>Sordariomycetes</taxon>
        <taxon>Hypocreomycetidae</taxon>
        <taxon>Hypocreales</taxon>
        <taxon>Nectriaceae</taxon>
        <taxon>Fusarium</taxon>
    </lineage>
</organism>
<dbReference type="AlphaFoldDB" id="A0AAE8MCB3"/>
<evidence type="ECO:0000313" key="1">
    <source>
        <dbReference type="EMBL" id="SPJ79901.1"/>
    </source>
</evidence>
<keyword evidence="2" id="KW-1185">Reference proteome</keyword>
<comment type="caution">
    <text evidence="1">The sequence shown here is derived from an EMBL/GenBank/DDBJ whole genome shotgun (WGS) entry which is preliminary data.</text>
</comment>